<keyword evidence="2" id="KW-1185">Reference proteome</keyword>
<accession>A0A0F3GSZ6</accession>
<dbReference type="EMBL" id="LACI01001722">
    <property type="protein sequence ID" value="KJU83783.1"/>
    <property type="molecule type" value="Genomic_DNA"/>
</dbReference>
<evidence type="ECO:0000313" key="2">
    <source>
        <dbReference type="Proteomes" id="UP000033423"/>
    </source>
</evidence>
<feature type="non-terminal residue" evidence="1">
    <location>
        <position position="118"/>
    </location>
</feature>
<sequence length="118" mass="14136">MEKSIAKKIRVAAKIILTETLGYHYHITMHQKYDIALRDILKDMPRTFLRLLTGYATGKFLDVQFPDIQARRPDILFKVVVRRKIFQIEIQSRNEKIMLERMFLYAAFIYNQYKILPL</sequence>
<reference evidence="1 2" key="1">
    <citation type="submission" date="2015-02" db="EMBL/GenBank/DDBJ databases">
        <title>Single-cell genomics of uncultivated deep-branching MTB reveals a conserved set of magnetosome genes.</title>
        <authorList>
            <person name="Kolinko S."/>
            <person name="Richter M."/>
            <person name="Glockner F.O."/>
            <person name="Brachmann A."/>
            <person name="Schuler D."/>
        </authorList>
    </citation>
    <scope>NUCLEOTIDE SEQUENCE [LARGE SCALE GENOMIC DNA]</scope>
    <source>
        <strain evidence="1">TM-1</strain>
    </source>
</reference>
<organism evidence="1 2">
    <name type="scientific">Candidatus Magnetobacterium bavaricum</name>
    <dbReference type="NCBI Taxonomy" id="29290"/>
    <lineage>
        <taxon>Bacteria</taxon>
        <taxon>Pseudomonadati</taxon>
        <taxon>Nitrospirota</taxon>
        <taxon>Thermodesulfovibrionia</taxon>
        <taxon>Thermodesulfovibrionales</taxon>
        <taxon>Candidatus Magnetobacteriaceae</taxon>
        <taxon>Candidatus Magnetobacterium</taxon>
    </lineage>
</organism>
<dbReference type="Proteomes" id="UP000033423">
    <property type="component" value="Unassembled WGS sequence"/>
</dbReference>
<name>A0A0F3GSZ6_9BACT</name>
<proteinExistence type="predicted"/>
<comment type="caution">
    <text evidence="1">The sequence shown here is derived from an EMBL/GenBank/DDBJ whole genome shotgun (WGS) entry which is preliminary data.</text>
</comment>
<gene>
    <name evidence="1" type="ORF">MBAV_004024</name>
</gene>
<protein>
    <submittedName>
        <fullName evidence="1">Uncharacterized protein</fullName>
    </submittedName>
</protein>
<evidence type="ECO:0000313" key="1">
    <source>
        <dbReference type="EMBL" id="KJU83783.1"/>
    </source>
</evidence>
<dbReference type="AlphaFoldDB" id="A0A0F3GSZ6"/>